<dbReference type="GO" id="GO:0006397">
    <property type="term" value="P:mRNA processing"/>
    <property type="evidence" value="ECO:0007669"/>
    <property type="project" value="UniProtKB-KW"/>
</dbReference>
<sequence>MAVPPAYHESLPYIDPEPSPEALTAARALIAAEQSTFSPPPSSSSSTLPEPTFSPAIAAELARIASSQPSQPLDLSRYEAQELPPPPPKKSTRSKKSKTSSSSSSAAAVEASRQPLSNAFISSSYLFSRAQNLSLLDSHGKNAWLLGNYHLEAELRSLERDLAATKRDMDLLNAARASRQNDVKGEMQGLEQNWREAVGRVLETEIAVQELREQIRQELRSRASAAEHATA</sequence>
<dbReference type="GO" id="GO:0000974">
    <property type="term" value="C:Prp19 complex"/>
    <property type="evidence" value="ECO:0007669"/>
    <property type="project" value="TreeGrafter"/>
</dbReference>
<gene>
    <name evidence="9" type="ORF">Triagg1_6194</name>
</gene>
<comment type="subcellular location">
    <subcellularLocation>
        <location evidence="1">Nucleus</location>
    </subcellularLocation>
</comment>
<protein>
    <recommendedName>
        <fullName evidence="11">Pre-mRNA-splicing factor SPF27</fullName>
    </recommendedName>
</protein>
<accession>A0AAE1J4D9</accession>
<evidence type="ECO:0000256" key="5">
    <source>
        <dbReference type="ARBA" id="ARBA00023187"/>
    </source>
</evidence>
<proteinExistence type="inferred from homology"/>
<feature type="region of interest" description="Disordered" evidence="8">
    <location>
        <begin position="30"/>
        <end position="52"/>
    </location>
</feature>
<evidence type="ECO:0000256" key="1">
    <source>
        <dbReference type="ARBA" id="ARBA00004123"/>
    </source>
</evidence>
<dbReference type="GO" id="GO:0008380">
    <property type="term" value="P:RNA splicing"/>
    <property type="evidence" value="ECO:0007669"/>
    <property type="project" value="UniProtKB-KW"/>
</dbReference>
<dbReference type="GO" id="GO:0071013">
    <property type="term" value="C:catalytic step 2 spliceosome"/>
    <property type="evidence" value="ECO:0007669"/>
    <property type="project" value="TreeGrafter"/>
</dbReference>
<evidence type="ECO:0000313" key="9">
    <source>
        <dbReference type="EMBL" id="KAK4071163.1"/>
    </source>
</evidence>
<dbReference type="Proteomes" id="UP001273209">
    <property type="component" value="Unassembled WGS sequence"/>
</dbReference>
<dbReference type="GO" id="GO:0071011">
    <property type="term" value="C:precatalytic spliceosome"/>
    <property type="evidence" value="ECO:0007669"/>
    <property type="project" value="TreeGrafter"/>
</dbReference>
<evidence type="ECO:0008006" key="11">
    <source>
        <dbReference type="Google" id="ProtNLM"/>
    </source>
</evidence>
<evidence type="ECO:0000313" key="10">
    <source>
        <dbReference type="Proteomes" id="UP001273209"/>
    </source>
</evidence>
<evidence type="ECO:0000256" key="2">
    <source>
        <dbReference type="ARBA" id="ARBA00010788"/>
    </source>
</evidence>
<keyword evidence="6" id="KW-0539">Nucleus</keyword>
<keyword evidence="3" id="KW-0507">mRNA processing</keyword>
<reference evidence="9" key="1">
    <citation type="submission" date="2023-11" db="EMBL/GenBank/DDBJ databases">
        <title>The genome sequences of three competitors of mushroom-forming fungi.</title>
        <authorList>
            <person name="Beijen E."/>
            <person name="Ohm R.A."/>
        </authorList>
    </citation>
    <scope>NUCLEOTIDE SEQUENCE</scope>
    <source>
        <strain evidence="9">CBS 100526</strain>
    </source>
</reference>
<keyword evidence="10" id="KW-1185">Reference proteome</keyword>
<dbReference type="InterPro" id="IPR008409">
    <property type="entry name" value="SPF27"/>
</dbReference>
<name>A0AAE1J4D9_9HYPO</name>
<dbReference type="Pfam" id="PF05700">
    <property type="entry name" value="BCAS2"/>
    <property type="match status" value="1"/>
</dbReference>
<organism evidence="9 10">
    <name type="scientific">Trichoderma aggressivum f. europaeum</name>
    <dbReference type="NCBI Taxonomy" id="173218"/>
    <lineage>
        <taxon>Eukaryota</taxon>
        <taxon>Fungi</taxon>
        <taxon>Dikarya</taxon>
        <taxon>Ascomycota</taxon>
        <taxon>Pezizomycotina</taxon>
        <taxon>Sordariomycetes</taxon>
        <taxon>Hypocreomycetidae</taxon>
        <taxon>Hypocreales</taxon>
        <taxon>Hypocreaceae</taxon>
        <taxon>Trichoderma</taxon>
    </lineage>
</organism>
<comment type="caution">
    <text evidence="9">The sequence shown here is derived from an EMBL/GenBank/DDBJ whole genome shotgun (WGS) entry which is preliminary data.</text>
</comment>
<keyword evidence="4" id="KW-0747">Spliceosome</keyword>
<dbReference type="AlphaFoldDB" id="A0AAE1J4D9"/>
<evidence type="ECO:0000256" key="4">
    <source>
        <dbReference type="ARBA" id="ARBA00022728"/>
    </source>
</evidence>
<feature type="coiled-coil region" evidence="7">
    <location>
        <begin position="148"/>
        <end position="175"/>
    </location>
</feature>
<evidence type="ECO:0000256" key="7">
    <source>
        <dbReference type="SAM" id="Coils"/>
    </source>
</evidence>
<dbReference type="RefSeq" id="XP_062754740.1">
    <property type="nucleotide sequence ID" value="XM_062900791.1"/>
</dbReference>
<evidence type="ECO:0000256" key="3">
    <source>
        <dbReference type="ARBA" id="ARBA00022664"/>
    </source>
</evidence>
<keyword evidence="5" id="KW-0508">mRNA splicing</keyword>
<dbReference type="GeneID" id="87920696"/>
<dbReference type="PANTHER" id="PTHR13296">
    <property type="entry name" value="BCAS2 PROTEIN"/>
    <property type="match status" value="1"/>
</dbReference>
<dbReference type="PANTHER" id="PTHR13296:SF0">
    <property type="entry name" value="PRE-MRNA-SPLICING FACTOR SPF27"/>
    <property type="match status" value="1"/>
</dbReference>
<evidence type="ECO:0000256" key="6">
    <source>
        <dbReference type="ARBA" id="ARBA00023242"/>
    </source>
</evidence>
<evidence type="ECO:0000256" key="8">
    <source>
        <dbReference type="SAM" id="MobiDB-lite"/>
    </source>
</evidence>
<keyword evidence="7" id="KW-0175">Coiled coil</keyword>
<dbReference type="EMBL" id="JAWRVG010000024">
    <property type="protein sequence ID" value="KAK4071163.1"/>
    <property type="molecule type" value="Genomic_DNA"/>
</dbReference>
<comment type="similarity">
    <text evidence="2">Belongs to the SPF27 family.</text>
</comment>
<feature type="region of interest" description="Disordered" evidence="8">
    <location>
        <begin position="64"/>
        <end position="109"/>
    </location>
</feature>